<evidence type="ECO:0000313" key="2">
    <source>
        <dbReference type="Proteomes" id="UP000282837"/>
    </source>
</evidence>
<accession>A0A437N8D6</accession>
<evidence type="ECO:0000313" key="1">
    <source>
        <dbReference type="EMBL" id="RVU06193.1"/>
    </source>
</evidence>
<gene>
    <name evidence="1" type="ORF">EOE18_04955</name>
</gene>
<name>A0A437N8D6_9SPHN</name>
<reference evidence="1 2" key="1">
    <citation type="submission" date="2019-01" db="EMBL/GenBank/DDBJ databases">
        <authorList>
            <person name="Chen W.-M."/>
        </authorList>
    </citation>
    <scope>NUCLEOTIDE SEQUENCE [LARGE SCALE GENOMIC DNA]</scope>
    <source>
        <strain evidence="1 2">FSY-9</strain>
    </source>
</reference>
<organism evidence="1 2">
    <name type="scientific">Novosphingobium umbonatum</name>
    <dbReference type="NCBI Taxonomy" id="1908524"/>
    <lineage>
        <taxon>Bacteria</taxon>
        <taxon>Pseudomonadati</taxon>
        <taxon>Pseudomonadota</taxon>
        <taxon>Alphaproteobacteria</taxon>
        <taxon>Sphingomonadales</taxon>
        <taxon>Sphingomonadaceae</taxon>
        <taxon>Novosphingobium</taxon>
    </lineage>
</organism>
<proteinExistence type="predicted"/>
<dbReference type="RefSeq" id="WP_127706847.1">
    <property type="nucleotide sequence ID" value="NZ_SACO01000003.1"/>
</dbReference>
<sequence length="122" mass="12992">MNPDKDRLEALRARRDAARKSLTAKLSAAKSLSDPKVLGKRVRADLEIHGRNAMAQAMEIAADNRGVLAGTLTALMLWAARKQVLQGVVALGPKAAPVLAKAKGLLSRKTVDVGQDPTDDQT</sequence>
<protein>
    <submittedName>
        <fullName evidence="1">Uncharacterized protein</fullName>
    </submittedName>
</protein>
<keyword evidence="2" id="KW-1185">Reference proteome</keyword>
<dbReference type="OrthoDB" id="1352920at28211"/>
<dbReference type="EMBL" id="SACO01000003">
    <property type="protein sequence ID" value="RVU06193.1"/>
    <property type="molecule type" value="Genomic_DNA"/>
</dbReference>
<comment type="caution">
    <text evidence="1">The sequence shown here is derived from an EMBL/GenBank/DDBJ whole genome shotgun (WGS) entry which is preliminary data.</text>
</comment>
<dbReference type="AlphaFoldDB" id="A0A437N8D6"/>
<dbReference type="Proteomes" id="UP000282837">
    <property type="component" value="Unassembled WGS sequence"/>
</dbReference>